<sequence length="361" mass="41897">MKYFLFPVQIDPTKPLNPSHIRHLLYVDFLYKMRKACNVDVDYLYNRLAFDVDNQVIKLGEYLRGRENSDLSDGISVGKAYIEMSSRNYSISEERMQTRRQELESSLAGHEYYKYILPEWKSQYKLLGMYDPGLYTPEKFLITHEELLRELKKLDVVLDARSSDGNIYLDFSNYGLRLRKISSANVFGYNYMFIALRRLVPVVNPGDMMELVFDPECTSDFLTIGRVLEKLGCTVICRPTARVAIQGKVASARKGGWEGHTLTDIVRQFEPRYTPEIISLGLRLYLLVYNSQKVVLNFSYDELQKSINKAVRIQEEYGTCDVTELASLEEQSKNPELISSMQVWYRTLKPKARINSNVKFL</sequence>
<dbReference type="InterPro" id="IPR014729">
    <property type="entry name" value="Rossmann-like_a/b/a_fold"/>
</dbReference>
<protein>
    <submittedName>
        <fullName evidence="1">Uncharacterized protein</fullName>
    </submittedName>
</protein>
<evidence type="ECO:0000313" key="2">
    <source>
        <dbReference type="Proteomes" id="UP000228952"/>
    </source>
</evidence>
<reference evidence="2" key="1">
    <citation type="submission" date="2017-09" db="EMBL/GenBank/DDBJ databases">
        <title>Depth-based differentiation of microbial function through sediment-hosted aquifers and enrichment of novel symbionts in the deep terrestrial subsurface.</title>
        <authorList>
            <person name="Probst A.J."/>
            <person name="Ladd B."/>
            <person name="Jarett J.K."/>
            <person name="Geller-Mcgrath D.E."/>
            <person name="Sieber C.M.K."/>
            <person name="Emerson J.B."/>
            <person name="Anantharaman K."/>
            <person name="Thomas B.C."/>
            <person name="Malmstrom R."/>
            <person name="Stieglmeier M."/>
            <person name="Klingl A."/>
            <person name="Woyke T."/>
            <person name="Ryan C.M."/>
            <person name="Banfield J.F."/>
        </authorList>
    </citation>
    <scope>NUCLEOTIDE SEQUENCE [LARGE SCALE GENOMIC DNA]</scope>
</reference>
<proteinExistence type="predicted"/>
<dbReference type="EMBL" id="PFQB01000107">
    <property type="protein sequence ID" value="PJA12642.1"/>
    <property type="molecule type" value="Genomic_DNA"/>
</dbReference>
<dbReference type="Gene3D" id="3.40.50.620">
    <property type="entry name" value="HUPs"/>
    <property type="match status" value="1"/>
</dbReference>
<accession>A0A2M7W158</accession>
<name>A0A2M7W158_9BACT</name>
<organism evidence="1 2">
    <name type="scientific">Candidatus Dojkabacteria bacterium CG_4_10_14_0_2_um_filter_Dojkabacteria_WS6_41_15</name>
    <dbReference type="NCBI Taxonomy" id="2014249"/>
    <lineage>
        <taxon>Bacteria</taxon>
        <taxon>Candidatus Dojkabacteria</taxon>
    </lineage>
</organism>
<gene>
    <name evidence="1" type="ORF">COX64_04405</name>
</gene>
<dbReference type="AlphaFoldDB" id="A0A2M7W158"/>
<evidence type="ECO:0000313" key="1">
    <source>
        <dbReference type="EMBL" id="PJA12642.1"/>
    </source>
</evidence>
<comment type="caution">
    <text evidence="1">The sequence shown here is derived from an EMBL/GenBank/DDBJ whole genome shotgun (WGS) entry which is preliminary data.</text>
</comment>
<dbReference type="Proteomes" id="UP000228952">
    <property type="component" value="Unassembled WGS sequence"/>
</dbReference>